<dbReference type="AlphaFoldDB" id="A0A0V0TDC6"/>
<proteinExistence type="predicted"/>
<sequence>MNPTARERPMPDKFSLEELFRKKRQKGFIRRHLARGRILSQGGQASEMSIYLVHQSLYAIP</sequence>
<comment type="caution">
    <text evidence="1">The sequence shown here is derived from an EMBL/GenBank/DDBJ whole genome shotgun (WGS) entry which is preliminary data.</text>
</comment>
<keyword evidence="2" id="KW-1185">Reference proteome</keyword>
<accession>A0A0V0TDC6</accession>
<name>A0A0V0TDC6_9BILA</name>
<gene>
    <name evidence="1" type="ORF">T05_7920</name>
</gene>
<reference evidence="1 2" key="1">
    <citation type="submission" date="2015-01" db="EMBL/GenBank/DDBJ databases">
        <title>Evolution of Trichinella species and genotypes.</title>
        <authorList>
            <person name="Korhonen P.K."/>
            <person name="Edoardo P."/>
            <person name="Giuseppe L.R."/>
            <person name="Gasser R.B."/>
        </authorList>
    </citation>
    <scope>NUCLEOTIDE SEQUENCE [LARGE SCALE GENOMIC DNA]</scope>
    <source>
        <strain evidence="1">ISS417</strain>
    </source>
</reference>
<organism evidence="1 2">
    <name type="scientific">Trichinella murrelli</name>
    <dbReference type="NCBI Taxonomy" id="144512"/>
    <lineage>
        <taxon>Eukaryota</taxon>
        <taxon>Metazoa</taxon>
        <taxon>Ecdysozoa</taxon>
        <taxon>Nematoda</taxon>
        <taxon>Enoplea</taxon>
        <taxon>Dorylaimia</taxon>
        <taxon>Trichinellida</taxon>
        <taxon>Trichinellidae</taxon>
        <taxon>Trichinella</taxon>
    </lineage>
</organism>
<dbReference type="EMBL" id="JYDJ01000330">
    <property type="protein sequence ID" value="KRX37036.1"/>
    <property type="molecule type" value="Genomic_DNA"/>
</dbReference>
<protein>
    <submittedName>
        <fullName evidence="1">Uncharacterized protein</fullName>
    </submittedName>
</protein>
<dbReference type="Proteomes" id="UP000055048">
    <property type="component" value="Unassembled WGS sequence"/>
</dbReference>
<evidence type="ECO:0000313" key="2">
    <source>
        <dbReference type="Proteomes" id="UP000055048"/>
    </source>
</evidence>
<evidence type="ECO:0000313" key="1">
    <source>
        <dbReference type="EMBL" id="KRX37036.1"/>
    </source>
</evidence>